<gene>
    <name evidence="3" type="ORF">JR316_004061</name>
</gene>
<proteinExistence type="predicted"/>
<feature type="compositionally biased region" description="Basic residues" evidence="1">
    <location>
        <begin position="199"/>
        <end position="209"/>
    </location>
</feature>
<reference evidence="3" key="1">
    <citation type="submission" date="2021-02" db="EMBL/GenBank/DDBJ databases">
        <title>Psilocybe cubensis genome.</title>
        <authorList>
            <person name="Mckernan K.J."/>
            <person name="Crawford S."/>
            <person name="Trippe A."/>
            <person name="Kane L.T."/>
            <person name="Mclaughlin S."/>
        </authorList>
    </citation>
    <scope>NUCLEOTIDE SEQUENCE [LARGE SCALE GENOMIC DNA]</scope>
    <source>
        <strain evidence="3">MGC-MH-2018</strain>
    </source>
</reference>
<sequence>MQGIMIYRVSSMYSHNRKIIFLFALAAFIEAASMIAIQTISTQVDEPVPNPAPGVFLCTQRTFPSWMYITWIPIMIFEILVLGLSVSLGLRYYKTVRTLATIRVDPSHKPDSLAYILLRDSITFPFLCLAACILNLIVWIHLPHAYIQLAFGIASFVPCVLGPRLILNLREAYYEPFNRECDDSDLQESGPHEYDHRGSARHPRRRLGRYTRGSTLDMDSETVLEDEDGDEDVRAQYRSDSEVGRSKAARQAKQT</sequence>
<keyword evidence="2" id="KW-0472">Membrane</keyword>
<protein>
    <submittedName>
        <fullName evidence="3">Uncharacterized protein</fullName>
    </submittedName>
</protein>
<dbReference type="EMBL" id="JAFIQS010000003">
    <property type="protein sequence ID" value="KAG5171972.1"/>
    <property type="molecule type" value="Genomic_DNA"/>
</dbReference>
<feature type="compositionally biased region" description="Acidic residues" evidence="1">
    <location>
        <begin position="218"/>
        <end position="231"/>
    </location>
</feature>
<dbReference type="OrthoDB" id="2638860at2759"/>
<name>A0A8H7Y3W7_PSICU</name>
<evidence type="ECO:0000256" key="1">
    <source>
        <dbReference type="SAM" id="MobiDB-lite"/>
    </source>
</evidence>
<organism evidence="3">
    <name type="scientific">Psilocybe cubensis</name>
    <name type="common">Psychedelic mushroom</name>
    <name type="synonym">Stropharia cubensis</name>
    <dbReference type="NCBI Taxonomy" id="181762"/>
    <lineage>
        <taxon>Eukaryota</taxon>
        <taxon>Fungi</taxon>
        <taxon>Dikarya</taxon>
        <taxon>Basidiomycota</taxon>
        <taxon>Agaricomycotina</taxon>
        <taxon>Agaricomycetes</taxon>
        <taxon>Agaricomycetidae</taxon>
        <taxon>Agaricales</taxon>
        <taxon>Agaricineae</taxon>
        <taxon>Strophariaceae</taxon>
        <taxon>Psilocybe</taxon>
    </lineage>
</organism>
<keyword evidence="2" id="KW-0812">Transmembrane</keyword>
<feature type="transmembrane region" description="Helical" evidence="2">
    <location>
        <begin position="113"/>
        <end position="140"/>
    </location>
</feature>
<keyword evidence="2" id="KW-1133">Transmembrane helix</keyword>
<evidence type="ECO:0000256" key="2">
    <source>
        <dbReference type="SAM" id="Phobius"/>
    </source>
</evidence>
<evidence type="ECO:0000313" key="3">
    <source>
        <dbReference type="EMBL" id="KAG5171972.1"/>
    </source>
</evidence>
<feature type="compositionally biased region" description="Basic and acidic residues" evidence="1">
    <location>
        <begin position="232"/>
        <end position="245"/>
    </location>
</feature>
<dbReference type="AlphaFoldDB" id="A0A8H7Y3W7"/>
<feature type="region of interest" description="Disordered" evidence="1">
    <location>
        <begin position="183"/>
        <end position="255"/>
    </location>
</feature>
<accession>A0A8H7Y3W7</accession>
<comment type="caution">
    <text evidence="3">The sequence shown here is derived from an EMBL/GenBank/DDBJ whole genome shotgun (WGS) entry which is preliminary data.</text>
</comment>
<feature type="transmembrane region" description="Helical" evidence="2">
    <location>
        <begin position="146"/>
        <end position="167"/>
    </location>
</feature>
<feature type="transmembrane region" description="Helical" evidence="2">
    <location>
        <begin position="66"/>
        <end position="93"/>
    </location>
</feature>